<feature type="region of interest" description="Disordered" evidence="1">
    <location>
        <begin position="66"/>
        <end position="91"/>
    </location>
</feature>
<feature type="region of interest" description="Disordered" evidence="1">
    <location>
        <begin position="1"/>
        <end position="54"/>
    </location>
</feature>
<dbReference type="AlphaFoldDB" id="A0AAW1WQX7"/>
<feature type="compositionally biased region" description="Basic and acidic residues" evidence="1">
    <location>
        <begin position="79"/>
        <end position="91"/>
    </location>
</feature>
<accession>A0AAW1WQX7</accession>
<evidence type="ECO:0000256" key="1">
    <source>
        <dbReference type="SAM" id="MobiDB-lite"/>
    </source>
</evidence>
<evidence type="ECO:0000313" key="2">
    <source>
        <dbReference type="EMBL" id="KAK9927007.1"/>
    </source>
</evidence>
<evidence type="ECO:0000313" key="3">
    <source>
        <dbReference type="Proteomes" id="UP001457282"/>
    </source>
</evidence>
<feature type="compositionally biased region" description="Polar residues" evidence="1">
    <location>
        <begin position="1"/>
        <end position="14"/>
    </location>
</feature>
<sequence>MASFQYNKPGNDNSCGGKESQRGHLARFTISVTQTRHYGHNNPDIPKAKTETHSYSQTQTYYLDHNLTKTSHSNGPRRVKTEKEVEEKAGHKRREYVQHKIQELRQQQQELERRKM</sequence>
<dbReference type="Proteomes" id="UP001457282">
    <property type="component" value="Unassembled WGS sequence"/>
</dbReference>
<reference evidence="2 3" key="1">
    <citation type="journal article" date="2023" name="G3 (Bethesda)">
        <title>A chromosome-length genome assembly and annotation of blackberry (Rubus argutus, cv. 'Hillquist').</title>
        <authorList>
            <person name="Bruna T."/>
            <person name="Aryal R."/>
            <person name="Dudchenko O."/>
            <person name="Sargent D.J."/>
            <person name="Mead D."/>
            <person name="Buti M."/>
            <person name="Cavallini A."/>
            <person name="Hytonen T."/>
            <person name="Andres J."/>
            <person name="Pham M."/>
            <person name="Weisz D."/>
            <person name="Mascagni F."/>
            <person name="Usai G."/>
            <person name="Natali L."/>
            <person name="Bassil N."/>
            <person name="Fernandez G.E."/>
            <person name="Lomsadze A."/>
            <person name="Armour M."/>
            <person name="Olukolu B."/>
            <person name="Poorten T."/>
            <person name="Britton C."/>
            <person name="Davik J."/>
            <person name="Ashrafi H."/>
            <person name="Aiden E.L."/>
            <person name="Borodovsky M."/>
            <person name="Worthington M."/>
        </authorList>
    </citation>
    <scope>NUCLEOTIDE SEQUENCE [LARGE SCALE GENOMIC DNA]</scope>
    <source>
        <strain evidence="2">PI 553951</strain>
    </source>
</reference>
<gene>
    <name evidence="2" type="ORF">M0R45_024212</name>
</gene>
<organism evidence="2 3">
    <name type="scientific">Rubus argutus</name>
    <name type="common">Southern blackberry</name>
    <dbReference type="NCBI Taxonomy" id="59490"/>
    <lineage>
        <taxon>Eukaryota</taxon>
        <taxon>Viridiplantae</taxon>
        <taxon>Streptophyta</taxon>
        <taxon>Embryophyta</taxon>
        <taxon>Tracheophyta</taxon>
        <taxon>Spermatophyta</taxon>
        <taxon>Magnoliopsida</taxon>
        <taxon>eudicotyledons</taxon>
        <taxon>Gunneridae</taxon>
        <taxon>Pentapetalae</taxon>
        <taxon>rosids</taxon>
        <taxon>fabids</taxon>
        <taxon>Rosales</taxon>
        <taxon>Rosaceae</taxon>
        <taxon>Rosoideae</taxon>
        <taxon>Rosoideae incertae sedis</taxon>
        <taxon>Rubus</taxon>
    </lineage>
</organism>
<keyword evidence="3" id="KW-1185">Reference proteome</keyword>
<proteinExistence type="predicted"/>
<protein>
    <submittedName>
        <fullName evidence="2">Uncharacterized protein</fullName>
    </submittedName>
</protein>
<dbReference type="EMBL" id="JBEDUW010000005">
    <property type="protein sequence ID" value="KAK9927007.1"/>
    <property type="molecule type" value="Genomic_DNA"/>
</dbReference>
<comment type="caution">
    <text evidence="2">The sequence shown here is derived from an EMBL/GenBank/DDBJ whole genome shotgun (WGS) entry which is preliminary data.</text>
</comment>
<name>A0AAW1WQX7_RUBAR</name>